<accession>A0ABV7NAY2</accession>
<dbReference type="Proteomes" id="UP001595681">
    <property type="component" value="Unassembled WGS sequence"/>
</dbReference>
<protein>
    <submittedName>
        <fullName evidence="2">Uncharacterized protein</fullName>
    </submittedName>
</protein>
<sequence length="63" mass="7016">MADSEHDQASMPEYPPPDDLRAFPLRHGFDSATYARRNPDLSNLSPDAALTDFARHGGTYVPR</sequence>
<reference evidence="3" key="1">
    <citation type="journal article" date="2019" name="Int. J. Syst. Evol. Microbiol.">
        <title>The Global Catalogue of Microorganisms (GCM) 10K type strain sequencing project: providing services to taxonomists for standard genome sequencing and annotation.</title>
        <authorList>
            <consortium name="The Broad Institute Genomics Platform"/>
            <consortium name="The Broad Institute Genome Sequencing Center for Infectious Disease"/>
            <person name="Wu L."/>
            <person name="Ma J."/>
        </authorList>
    </citation>
    <scope>NUCLEOTIDE SEQUENCE [LARGE SCALE GENOMIC DNA]</scope>
    <source>
        <strain evidence="3">CCM 7491</strain>
    </source>
</reference>
<keyword evidence="3" id="KW-1185">Reference proteome</keyword>
<feature type="region of interest" description="Disordered" evidence="1">
    <location>
        <begin position="1"/>
        <end position="23"/>
    </location>
</feature>
<comment type="caution">
    <text evidence="2">The sequence shown here is derived from an EMBL/GenBank/DDBJ whole genome shotgun (WGS) entry which is preliminary data.</text>
</comment>
<proteinExistence type="predicted"/>
<evidence type="ECO:0000313" key="3">
    <source>
        <dbReference type="Proteomes" id="UP001595681"/>
    </source>
</evidence>
<dbReference type="EMBL" id="JBHRVU010000004">
    <property type="protein sequence ID" value="MFC3440155.1"/>
    <property type="molecule type" value="Genomic_DNA"/>
</dbReference>
<dbReference type="RefSeq" id="WP_380792964.1">
    <property type="nucleotide sequence ID" value="NZ_JBHRVU010000004.1"/>
</dbReference>
<name>A0ABV7NAY2_9SPHN</name>
<evidence type="ECO:0000256" key="1">
    <source>
        <dbReference type="SAM" id="MobiDB-lite"/>
    </source>
</evidence>
<gene>
    <name evidence="2" type="ORF">ACFOKF_02905</name>
</gene>
<evidence type="ECO:0000313" key="2">
    <source>
        <dbReference type="EMBL" id="MFC3440155.1"/>
    </source>
</evidence>
<organism evidence="2 3">
    <name type="scientific">Sphingobium rhizovicinum</name>
    <dbReference type="NCBI Taxonomy" id="432308"/>
    <lineage>
        <taxon>Bacteria</taxon>
        <taxon>Pseudomonadati</taxon>
        <taxon>Pseudomonadota</taxon>
        <taxon>Alphaproteobacteria</taxon>
        <taxon>Sphingomonadales</taxon>
        <taxon>Sphingomonadaceae</taxon>
        <taxon>Sphingobium</taxon>
    </lineage>
</organism>